<dbReference type="GO" id="GO:0051879">
    <property type="term" value="F:Hsp90 protein binding"/>
    <property type="evidence" value="ECO:0007669"/>
    <property type="project" value="UniProtKB-UniRule"/>
</dbReference>
<dbReference type="Proteomes" id="UP000515140">
    <property type="component" value="Unplaced"/>
</dbReference>
<evidence type="ECO:0000313" key="33">
    <source>
        <dbReference type="RefSeq" id="XP_020850342.1"/>
    </source>
</evidence>
<dbReference type="GO" id="GO:0006805">
    <property type="term" value="P:xenobiotic metabolic process"/>
    <property type="evidence" value="ECO:0007669"/>
    <property type="project" value="Ensembl"/>
</dbReference>
<dbReference type="InterPro" id="IPR008070">
    <property type="entry name" value="Cyt_P450_E_grp-I_CYP2E-like"/>
</dbReference>
<comment type="catalytic activity">
    <reaction evidence="23 31">
        <text>(5Z,8Z,11Z,14Z,17Z)-eicosapentaenoate + reduced [NADPH--hemoprotein reductase] + O2 = 19-hydroxy-(5Z,8Z,11Z,14Z,17Z)-eicosapentaenoate + oxidized [NADPH--hemoprotein reductase] + H2O + H(+)</text>
        <dbReference type="Rhea" id="RHEA:39787"/>
        <dbReference type="Rhea" id="RHEA-COMP:11964"/>
        <dbReference type="Rhea" id="RHEA-COMP:11965"/>
        <dbReference type="ChEBI" id="CHEBI:15377"/>
        <dbReference type="ChEBI" id="CHEBI:15378"/>
        <dbReference type="ChEBI" id="CHEBI:15379"/>
        <dbReference type="ChEBI" id="CHEBI:57618"/>
        <dbReference type="ChEBI" id="CHEBI:58210"/>
        <dbReference type="ChEBI" id="CHEBI:58562"/>
        <dbReference type="ChEBI" id="CHEBI:76636"/>
    </reaction>
    <physiologicalReaction direction="left-to-right" evidence="23 31">
        <dbReference type="Rhea" id="RHEA:39788"/>
    </physiologicalReaction>
</comment>
<evidence type="ECO:0000256" key="9">
    <source>
        <dbReference type="ARBA" id="ARBA00022617"/>
    </source>
</evidence>
<comment type="cofactor">
    <cofactor evidence="1 29 31">
        <name>heme</name>
        <dbReference type="ChEBI" id="CHEBI:30413"/>
    </cofactor>
</comment>
<reference evidence="33 34" key="1">
    <citation type="submission" date="2025-04" db="UniProtKB">
        <authorList>
            <consortium name="RefSeq"/>
        </authorList>
    </citation>
    <scope>IDENTIFICATION</scope>
    <source>
        <tissue evidence="33 34">Spleen</tissue>
    </source>
</reference>
<keyword evidence="17 29" id="KW-0408">Iron</keyword>
<protein>
    <recommendedName>
        <fullName evidence="8 31">Cytochrome P450 2E1</fullName>
        <ecNumber evidence="7 31">1.14.13.n7</ecNumber>
        <ecNumber evidence="6 31">1.14.14.1</ecNumber>
    </recommendedName>
</protein>
<evidence type="ECO:0000256" key="21">
    <source>
        <dbReference type="ARBA" id="ARBA00023136"/>
    </source>
</evidence>
<evidence type="ECO:0000256" key="19">
    <source>
        <dbReference type="ARBA" id="ARBA00023098"/>
    </source>
</evidence>
<evidence type="ECO:0000256" key="23">
    <source>
        <dbReference type="ARBA" id="ARBA00047829"/>
    </source>
</evidence>
<evidence type="ECO:0000256" key="24">
    <source>
        <dbReference type="ARBA" id="ARBA00048031"/>
    </source>
</evidence>
<dbReference type="GeneTree" id="ENSGT00940000161594"/>
<comment type="catalytic activity">
    <reaction evidence="31">
        <text>an organic molecule + reduced [NADPH--hemoprotein reductase] + O2 = an alcohol + oxidized [NADPH--hemoprotein reductase] + H2O + H(+)</text>
        <dbReference type="Rhea" id="RHEA:17149"/>
        <dbReference type="Rhea" id="RHEA-COMP:11964"/>
        <dbReference type="Rhea" id="RHEA-COMP:11965"/>
        <dbReference type="ChEBI" id="CHEBI:15377"/>
        <dbReference type="ChEBI" id="CHEBI:15378"/>
        <dbReference type="ChEBI" id="CHEBI:15379"/>
        <dbReference type="ChEBI" id="CHEBI:30879"/>
        <dbReference type="ChEBI" id="CHEBI:57618"/>
        <dbReference type="ChEBI" id="CHEBI:58210"/>
        <dbReference type="ChEBI" id="CHEBI:142491"/>
    </reaction>
    <physiologicalReaction direction="left-to-right" evidence="31">
        <dbReference type="Rhea" id="RHEA:17150"/>
    </physiologicalReaction>
</comment>
<evidence type="ECO:0000256" key="30">
    <source>
        <dbReference type="RuleBase" id="RU000461"/>
    </source>
</evidence>
<evidence type="ECO:0000256" key="13">
    <source>
        <dbReference type="ARBA" id="ARBA00022832"/>
    </source>
</evidence>
<dbReference type="InterPro" id="IPR036396">
    <property type="entry name" value="Cyt_P450_sf"/>
</dbReference>
<keyword evidence="32" id="KW-1185">Reference proteome</keyword>
<dbReference type="RefSeq" id="XP_020850342.1">
    <property type="nucleotide sequence ID" value="XM_020994683.1"/>
</dbReference>
<evidence type="ECO:0000256" key="25">
    <source>
        <dbReference type="ARBA" id="ARBA00048272"/>
    </source>
</evidence>
<keyword evidence="18 30" id="KW-0503">Monooxygenase</keyword>
<keyword evidence="20 31" id="KW-0496">Mitochondrion</keyword>
<dbReference type="GO" id="GO:0008202">
    <property type="term" value="P:steroid metabolic process"/>
    <property type="evidence" value="ECO:0007669"/>
    <property type="project" value="Ensembl"/>
</dbReference>
<keyword evidence="12 31" id="KW-0256">Endoplasmic reticulum</keyword>
<evidence type="ECO:0000256" key="6">
    <source>
        <dbReference type="ARBA" id="ARBA00012109"/>
    </source>
</evidence>
<dbReference type="GO" id="GO:0002933">
    <property type="term" value="P:lipid hydroxylation"/>
    <property type="evidence" value="ECO:0007669"/>
    <property type="project" value="Ensembl"/>
</dbReference>
<dbReference type="EC" id="1.14.13.n7" evidence="7 31"/>
<evidence type="ECO:0000256" key="20">
    <source>
        <dbReference type="ARBA" id="ARBA00023128"/>
    </source>
</evidence>
<accession>A0A6P5KWW0</accession>
<dbReference type="PRINTS" id="PR00463">
    <property type="entry name" value="EP450I"/>
</dbReference>
<name>A0A6P5KWW0_PHACI</name>
<comment type="pathway">
    <text evidence="3 31">Lipid metabolism; fatty acid metabolism.</text>
</comment>
<dbReference type="FunFam" id="1.10.630.10:FF:000001">
    <property type="entry name" value="Cytochrome P450, family 2"/>
    <property type="match status" value="1"/>
</dbReference>
<proteinExistence type="inferred from homology"/>
<dbReference type="GO" id="GO:0019373">
    <property type="term" value="P:epoxygenase P450 pathway"/>
    <property type="evidence" value="ECO:0007669"/>
    <property type="project" value="TreeGrafter"/>
</dbReference>
<evidence type="ECO:0000256" key="28">
    <source>
        <dbReference type="ARBA" id="ARBA00048820"/>
    </source>
</evidence>
<dbReference type="PRINTS" id="PR00385">
    <property type="entry name" value="P450"/>
</dbReference>
<keyword evidence="10 29" id="KW-0479">Metal-binding</keyword>
<dbReference type="InterPro" id="IPR002401">
    <property type="entry name" value="Cyt_P450_E_grp-I"/>
</dbReference>
<dbReference type="InterPro" id="IPR001128">
    <property type="entry name" value="Cyt_P450"/>
</dbReference>
<evidence type="ECO:0000256" key="26">
    <source>
        <dbReference type="ARBA" id="ARBA00048320"/>
    </source>
</evidence>
<keyword evidence="11 31" id="KW-0999">Mitochondrion inner membrane</keyword>
<dbReference type="RefSeq" id="XP_020850343.1">
    <property type="nucleotide sequence ID" value="XM_020994684.1"/>
</dbReference>
<gene>
    <name evidence="33 34" type="primary">LOC110214053</name>
</gene>
<evidence type="ECO:0000256" key="3">
    <source>
        <dbReference type="ARBA" id="ARBA00004872"/>
    </source>
</evidence>
<evidence type="ECO:0000256" key="1">
    <source>
        <dbReference type="ARBA" id="ARBA00001971"/>
    </source>
</evidence>
<comment type="catalytic activity">
    <reaction evidence="28 31">
        <text>(5Z,8Z,11Z)-eicosatrienoate + reduced [NADPH--hemoprotein reductase] + O2 = 19-hydroxy-(5Z,8Z,11Z)-eicosatrienoate + oxidized [NADPH--hemoprotein reductase] + H2O + H(+)</text>
        <dbReference type="Rhea" id="RHEA:50076"/>
        <dbReference type="Rhea" id="RHEA-COMP:11964"/>
        <dbReference type="Rhea" id="RHEA-COMP:11965"/>
        <dbReference type="ChEBI" id="CHEBI:15377"/>
        <dbReference type="ChEBI" id="CHEBI:15378"/>
        <dbReference type="ChEBI" id="CHEBI:15379"/>
        <dbReference type="ChEBI" id="CHEBI:57618"/>
        <dbReference type="ChEBI" id="CHEBI:58210"/>
        <dbReference type="ChEBI" id="CHEBI:78043"/>
        <dbReference type="ChEBI" id="CHEBI:132024"/>
    </reaction>
    <physiologicalReaction direction="left-to-right" evidence="28 31">
        <dbReference type="Rhea" id="RHEA:50077"/>
    </physiologicalReaction>
</comment>
<evidence type="ECO:0000313" key="34">
    <source>
        <dbReference type="RefSeq" id="XP_020850343.1"/>
    </source>
</evidence>
<dbReference type="GO" id="GO:0019899">
    <property type="term" value="F:enzyme binding"/>
    <property type="evidence" value="ECO:0007669"/>
    <property type="project" value="Ensembl"/>
</dbReference>
<evidence type="ECO:0000256" key="29">
    <source>
        <dbReference type="PIRSR" id="PIRSR602401-1"/>
    </source>
</evidence>
<organism evidence="32 34">
    <name type="scientific">Phascolarctos cinereus</name>
    <name type="common">Koala</name>
    <dbReference type="NCBI Taxonomy" id="38626"/>
    <lineage>
        <taxon>Eukaryota</taxon>
        <taxon>Metazoa</taxon>
        <taxon>Chordata</taxon>
        <taxon>Craniata</taxon>
        <taxon>Vertebrata</taxon>
        <taxon>Euteleostomi</taxon>
        <taxon>Mammalia</taxon>
        <taxon>Metatheria</taxon>
        <taxon>Diprotodontia</taxon>
        <taxon>Phascolarctidae</taxon>
        <taxon>Phascolarctos</taxon>
    </lineage>
</organism>
<dbReference type="Pfam" id="PF00067">
    <property type="entry name" value="p450"/>
    <property type="match status" value="1"/>
</dbReference>
<dbReference type="Gene3D" id="1.10.630.10">
    <property type="entry name" value="Cytochrome P450"/>
    <property type="match status" value="1"/>
</dbReference>
<evidence type="ECO:0000256" key="11">
    <source>
        <dbReference type="ARBA" id="ARBA00022792"/>
    </source>
</evidence>
<comment type="catalytic activity">
    <reaction evidence="26 31">
        <text>(4Z,7Z,10Z,13Z,16Z,19Z)-docosahexaenoate + reduced [NADPH--hemoprotein reductase] + O2 = 21-hydroxy-(4Z,7Z,10Z,13Z,16Z,19Z)-docosahexaenoate + oxidized [NADPH--hemoprotein reductase] + H2O + H(+)</text>
        <dbReference type="Rhea" id="RHEA:50088"/>
        <dbReference type="Rhea" id="RHEA-COMP:11964"/>
        <dbReference type="Rhea" id="RHEA-COMP:11965"/>
        <dbReference type="ChEBI" id="CHEBI:15377"/>
        <dbReference type="ChEBI" id="CHEBI:15378"/>
        <dbReference type="ChEBI" id="CHEBI:15379"/>
        <dbReference type="ChEBI" id="CHEBI:57618"/>
        <dbReference type="ChEBI" id="CHEBI:58210"/>
        <dbReference type="ChEBI" id="CHEBI:77016"/>
        <dbReference type="ChEBI" id="CHEBI:132025"/>
    </reaction>
    <physiologicalReaction direction="left-to-right" evidence="26 31">
        <dbReference type="Rhea" id="RHEA:50089"/>
    </physiologicalReaction>
</comment>
<dbReference type="GO" id="GO:0008392">
    <property type="term" value="F:arachidonate epoxygenase activity"/>
    <property type="evidence" value="ECO:0007669"/>
    <property type="project" value="TreeGrafter"/>
</dbReference>
<evidence type="ECO:0000256" key="17">
    <source>
        <dbReference type="ARBA" id="ARBA00023004"/>
    </source>
</evidence>
<feature type="binding site" description="axial binding residue" evidence="29">
    <location>
        <position position="437"/>
    </location>
    <ligand>
        <name>heme</name>
        <dbReference type="ChEBI" id="CHEBI:30413"/>
    </ligand>
    <ligandPart>
        <name>Fe</name>
        <dbReference type="ChEBI" id="CHEBI:18248"/>
    </ligandPart>
</feature>
<keyword evidence="13 31" id="KW-0276">Fatty acid metabolism</keyword>
<dbReference type="PROSITE" id="PS00086">
    <property type="entry name" value="CYTOCHROME_P450"/>
    <property type="match status" value="1"/>
</dbReference>
<evidence type="ECO:0000256" key="22">
    <source>
        <dbReference type="ARBA" id="ARBA00045616"/>
    </source>
</evidence>
<comment type="catalytic activity">
    <reaction evidence="24 31">
        <text>tetradecanoate + reduced [NADPH--hemoprotein reductase] + O2 = 13-hydroxytetradecanoate + oxidized [NADPH--hemoprotein reductase] + H2O + H(+)</text>
        <dbReference type="Rhea" id="RHEA:50096"/>
        <dbReference type="Rhea" id="RHEA-COMP:11964"/>
        <dbReference type="Rhea" id="RHEA-COMP:11965"/>
        <dbReference type="ChEBI" id="CHEBI:15377"/>
        <dbReference type="ChEBI" id="CHEBI:15378"/>
        <dbReference type="ChEBI" id="CHEBI:15379"/>
        <dbReference type="ChEBI" id="CHEBI:30807"/>
        <dbReference type="ChEBI" id="CHEBI:57618"/>
        <dbReference type="ChEBI" id="CHEBI:58210"/>
        <dbReference type="ChEBI" id="CHEBI:132031"/>
    </reaction>
    <physiologicalReaction direction="left-to-right" evidence="24 31">
        <dbReference type="Rhea" id="RHEA:50097"/>
    </physiologicalReaction>
</comment>
<keyword evidence="16 30" id="KW-0560">Oxidoreductase</keyword>
<dbReference type="PANTHER" id="PTHR24300">
    <property type="entry name" value="CYTOCHROME P450 508A4-RELATED"/>
    <property type="match status" value="1"/>
</dbReference>
<keyword evidence="21" id="KW-0472">Membrane</keyword>
<keyword evidence="9 29" id="KW-0349">Heme</keyword>
<comment type="similarity">
    <text evidence="4 30">Belongs to the cytochrome P450 family.</text>
</comment>
<evidence type="ECO:0000256" key="7">
    <source>
        <dbReference type="ARBA" id="ARBA00013248"/>
    </source>
</evidence>
<comment type="catalytic activity">
    <reaction evidence="27 31">
        <text>dodecanoate + reduced [NADPH--hemoprotein reductase] + O2 = 11-hydroxydodecanoate + oxidized [NADPH--hemoprotein reductase] + H2O + H(+)</text>
        <dbReference type="Rhea" id="RHEA:39751"/>
        <dbReference type="Rhea" id="RHEA-COMP:11964"/>
        <dbReference type="Rhea" id="RHEA-COMP:11965"/>
        <dbReference type="ChEBI" id="CHEBI:15377"/>
        <dbReference type="ChEBI" id="CHEBI:15378"/>
        <dbReference type="ChEBI" id="CHEBI:15379"/>
        <dbReference type="ChEBI" id="CHEBI:18262"/>
        <dbReference type="ChEBI" id="CHEBI:57618"/>
        <dbReference type="ChEBI" id="CHEBI:58210"/>
        <dbReference type="ChEBI" id="CHEBI:76628"/>
    </reaction>
    <physiologicalReaction direction="left-to-right" evidence="27 31">
        <dbReference type="Rhea" id="RHEA:39752"/>
    </physiologicalReaction>
</comment>
<dbReference type="InterPro" id="IPR017972">
    <property type="entry name" value="Cyt_P450_CS"/>
</dbReference>
<dbReference type="PRINTS" id="PR01687">
    <property type="entry name" value="EP450ICYP2E"/>
</dbReference>
<evidence type="ECO:0000256" key="12">
    <source>
        <dbReference type="ARBA" id="ARBA00022824"/>
    </source>
</evidence>
<sequence>MAVLGATLALLVWFVFLLFVSVWKRIYSSWKLPPGPFPLPIVGNIFDLDIKNIPKSYDKLAKEYGPVFTLYIGPKRIVVLHGYKVVKEALLDLKNEFAGRADIPVFEAHQNYGIIFNNSETWKDTRRFSLTVLRDYGMGKKSNEERILRESQFLLEILKNTNSQPFDPTFVLGGAPLNVIHDILFHHRLDYSDKRCQKLLHMYNEIFYLVSTPWLQIYNNIGSYLRYLPGSHWTVLKNVSETKQYASERVKEHQELLDLNNPQDFTDCLLIQMEKDKKNQKNGFDLENVTVTVADLLFAGTETTSTTLRYGLLILLKYPEVEEKLHEEIDRVIGSERMPSMKDKVNMPYTDAVVHEILRFINLVPSNLAHVMNQDIQFRGHFIPKGTTVYPTLSSVALDSKEFPNPEQFDPGHFLNENGKFKYSDYFKAFSAGKRVCVGEGLARMELFLFMIIILQHFNLKSLVSPEEIDTSPRAIGFGSIPPIYKLCLLPRSEM</sequence>
<dbReference type="GeneID" id="110214053"/>
<evidence type="ECO:0000313" key="32">
    <source>
        <dbReference type="Proteomes" id="UP000515140"/>
    </source>
</evidence>
<keyword evidence="19 31" id="KW-0443">Lipid metabolism</keyword>
<evidence type="ECO:0000256" key="16">
    <source>
        <dbReference type="ARBA" id="ARBA00023002"/>
    </source>
</evidence>
<dbReference type="AlphaFoldDB" id="A0A6P5KWW0"/>
<dbReference type="PANTHER" id="PTHR24300:SF356">
    <property type="entry name" value="CYTOCHROME P450 2E1"/>
    <property type="match status" value="1"/>
</dbReference>
<evidence type="ECO:0000256" key="27">
    <source>
        <dbReference type="ARBA" id="ARBA00048569"/>
    </source>
</evidence>
<evidence type="ECO:0000256" key="8">
    <source>
        <dbReference type="ARBA" id="ARBA00013837"/>
    </source>
</evidence>
<dbReference type="GO" id="GO:0030544">
    <property type="term" value="F:Hsp70 protein binding"/>
    <property type="evidence" value="ECO:0007669"/>
    <property type="project" value="UniProtKB-UniRule"/>
</dbReference>
<evidence type="ECO:0000256" key="5">
    <source>
        <dbReference type="ARBA" id="ARBA00011772"/>
    </source>
</evidence>
<dbReference type="KEGG" id="pcw:110214053"/>
<dbReference type="GO" id="GO:0120319">
    <property type="term" value="F:long-chain fatty acid omega-1 hydroxylase activity"/>
    <property type="evidence" value="ECO:0007669"/>
    <property type="project" value="Ensembl"/>
</dbReference>
<evidence type="ECO:0000256" key="2">
    <source>
        <dbReference type="ARBA" id="ARBA00004174"/>
    </source>
</evidence>
<dbReference type="InterPro" id="IPR050182">
    <property type="entry name" value="Cytochrome_P450_fam2"/>
</dbReference>
<comment type="subcellular location">
    <subcellularLocation>
        <location evidence="31">Endoplasmic reticulum membrane</location>
        <topology evidence="31">Peripheral membrane protein</topology>
    </subcellularLocation>
    <subcellularLocation>
        <location evidence="2 31">Microsome membrane</location>
        <topology evidence="2 31">Peripheral membrane protein</topology>
    </subcellularLocation>
    <subcellularLocation>
        <location evidence="31">Mitochondrion inner membrane</location>
        <topology evidence="31">Peripheral membrane protein</topology>
    </subcellularLocation>
</comment>
<dbReference type="GO" id="GO:0016098">
    <property type="term" value="P:monoterpenoid metabolic process"/>
    <property type="evidence" value="ECO:0007669"/>
    <property type="project" value="Ensembl"/>
</dbReference>
<evidence type="ECO:0000256" key="10">
    <source>
        <dbReference type="ARBA" id="ARBA00022723"/>
    </source>
</evidence>
<dbReference type="UniPathway" id="UPA00199"/>
<dbReference type="GO" id="GO:0005743">
    <property type="term" value="C:mitochondrial inner membrane"/>
    <property type="evidence" value="ECO:0007669"/>
    <property type="project" value="UniProtKB-SubCell"/>
</dbReference>
<evidence type="ECO:0000256" key="4">
    <source>
        <dbReference type="ARBA" id="ARBA00010617"/>
    </source>
</evidence>
<evidence type="ECO:0000256" key="31">
    <source>
        <dbReference type="RuleBase" id="RU368050"/>
    </source>
</evidence>
<evidence type="ECO:0000256" key="14">
    <source>
        <dbReference type="ARBA" id="ARBA00022848"/>
    </source>
</evidence>
<dbReference type="GO" id="GO:0018601">
    <property type="term" value="F:4-nitrophenol 2-monooxygenase activity"/>
    <property type="evidence" value="ECO:0007669"/>
    <property type="project" value="Ensembl"/>
</dbReference>
<evidence type="ECO:0000256" key="15">
    <source>
        <dbReference type="ARBA" id="ARBA00022857"/>
    </source>
</evidence>
<comment type="function">
    <text evidence="22 31">A cytochrome P450 monooxygenase involved in the metabolism of fatty acids. Mechanistically, uses molecular oxygen inserting one oxygen atom into a substrate, and reducing the second into a water molecule, with two electrons provided by NADPH via cytochrome P450 reductase (NADPH--hemoprotein reductase). Catalyzes the hydroxylation of carbon-hydrogen bonds. Hydroxylates fatty acids specifically at the omega-1 position displaying the highest catalytic activity for saturated fatty acids. May be involved in the oxidative metabolism of xenobiotics.</text>
</comment>
<keyword evidence="14 31" id="KW-0492">Microsome</keyword>
<dbReference type="GO" id="GO:0005789">
    <property type="term" value="C:endoplasmic reticulum membrane"/>
    <property type="evidence" value="ECO:0007669"/>
    <property type="project" value="UniProtKB-SubCell"/>
</dbReference>
<keyword evidence="15 31" id="KW-0521">NADP</keyword>
<dbReference type="GO" id="GO:0020037">
    <property type="term" value="F:heme binding"/>
    <property type="evidence" value="ECO:0007669"/>
    <property type="project" value="UniProtKB-UniRule"/>
</dbReference>
<comment type="catalytic activity">
    <reaction evidence="25">
        <text>an organic molecule + reduced [NADPH--hemoprotein reductase] + O2 = an alcohol + oxidized [NADPH--hemoprotein reductase] + H2O + H(+)</text>
        <dbReference type="Rhea" id="RHEA:17149"/>
        <dbReference type="Rhea" id="RHEA-COMP:11964"/>
        <dbReference type="Rhea" id="RHEA-COMP:11965"/>
        <dbReference type="ChEBI" id="CHEBI:15377"/>
        <dbReference type="ChEBI" id="CHEBI:15378"/>
        <dbReference type="ChEBI" id="CHEBI:15379"/>
        <dbReference type="ChEBI" id="CHEBI:30879"/>
        <dbReference type="ChEBI" id="CHEBI:57618"/>
        <dbReference type="ChEBI" id="CHEBI:58210"/>
        <dbReference type="ChEBI" id="CHEBI:142491"/>
        <dbReference type="EC" id="1.14.14.1"/>
    </reaction>
    <physiologicalReaction direction="left-to-right" evidence="25">
        <dbReference type="Rhea" id="RHEA:17150"/>
    </physiologicalReaction>
</comment>
<comment type="subunit">
    <text evidence="5 31">Interacts with chaperones HSP70 and HSP90; this interaction is required for initial targeting to mitochondria.</text>
</comment>
<dbReference type="EC" id="1.14.14.1" evidence="6 31"/>
<dbReference type="GO" id="GO:0005506">
    <property type="term" value="F:iron ion binding"/>
    <property type="evidence" value="ECO:0007669"/>
    <property type="project" value="UniProtKB-UniRule"/>
</dbReference>
<dbReference type="SUPFAM" id="SSF48264">
    <property type="entry name" value="Cytochrome P450"/>
    <property type="match status" value="1"/>
</dbReference>
<dbReference type="GO" id="GO:0018960">
    <property type="term" value="P:4-nitrophenol metabolic process"/>
    <property type="evidence" value="ECO:0007669"/>
    <property type="project" value="Ensembl"/>
</dbReference>
<comment type="activity regulation">
    <text evidence="31">The omega-1 hydroxylase activity is stimulated by cytochrome b5.</text>
</comment>
<evidence type="ECO:0000256" key="18">
    <source>
        <dbReference type="ARBA" id="ARBA00023033"/>
    </source>
</evidence>